<gene>
    <name evidence="4" type="ORF">HHI36_001790</name>
</gene>
<dbReference type="AlphaFoldDB" id="A0ABD2P9Z1"/>
<evidence type="ECO:0000256" key="3">
    <source>
        <dbReference type="SAM" id="MobiDB-lite"/>
    </source>
</evidence>
<dbReference type="PANTHER" id="PTHR12499">
    <property type="entry name" value="OPTIC ATROPHY 3 PROTEIN OPA3"/>
    <property type="match status" value="1"/>
</dbReference>
<comment type="caution">
    <text evidence="4">The sequence shown here is derived from an EMBL/GenBank/DDBJ whole genome shotgun (WGS) entry which is preliminary data.</text>
</comment>
<dbReference type="Proteomes" id="UP001516400">
    <property type="component" value="Unassembled WGS sequence"/>
</dbReference>
<dbReference type="InterPro" id="IPR010754">
    <property type="entry name" value="OPA3-like"/>
</dbReference>
<keyword evidence="2" id="KW-0175">Coiled coil</keyword>
<evidence type="ECO:0000256" key="2">
    <source>
        <dbReference type="ARBA" id="ARBA00023054"/>
    </source>
</evidence>
<reference evidence="4 5" key="1">
    <citation type="journal article" date="2021" name="BMC Biol.">
        <title>Horizontally acquired antibacterial genes associated with adaptive radiation of ladybird beetles.</title>
        <authorList>
            <person name="Li H.S."/>
            <person name="Tang X.F."/>
            <person name="Huang Y.H."/>
            <person name="Xu Z.Y."/>
            <person name="Chen M.L."/>
            <person name="Du X.Y."/>
            <person name="Qiu B.Y."/>
            <person name="Chen P.T."/>
            <person name="Zhang W."/>
            <person name="Slipinski A."/>
            <person name="Escalona H.E."/>
            <person name="Waterhouse R.M."/>
            <person name="Zwick A."/>
            <person name="Pang H."/>
        </authorList>
    </citation>
    <scope>NUCLEOTIDE SEQUENCE [LARGE SCALE GENOMIC DNA]</scope>
    <source>
        <strain evidence="4">SYSU2018</strain>
    </source>
</reference>
<comment type="similarity">
    <text evidence="1">Belongs to the OPA3 family.</text>
</comment>
<sequence>MVVGAFPAAKLGALLLKQISKPIANAVKEQAKTSPVFRKYVCLPPAQLYNWCEEKAKMWVLNLGKPVSVPVYNENMAIELGANLLGEGIIFVIAAGILISEYARSSRKEAAKEEVKRQEMEELKLSLKELFIQTEEQAAHIRELRRKVGDLDTKLGLKTLKKGKGSDDSPPSTPPSNIENKIIPNISTLEDNNDVGIPLNLAVSEKKPENIEWLNVAPNMLLQTIADIENEFWNYPPSEIRPGILNRALNHLYENVYKIETSTYI</sequence>
<dbReference type="PANTHER" id="PTHR12499:SF0">
    <property type="entry name" value="OPTIC ATROPHY 3 PROTEIN"/>
    <property type="match status" value="1"/>
</dbReference>
<evidence type="ECO:0008006" key="6">
    <source>
        <dbReference type="Google" id="ProtNLM"/>
    </source>
</evidence>
<evidence type="ECO:0000313" key="5">
    <source>
        <dbReference type="Proteomes" id="UP001516400"/>
    </source>
</evidence>
<evidence type="ECO:0000256" key="1">
    <source>
        <dbReference type="ARBA" id="ARBA00007584"/>
    </source>
</evidence>
<accession>A0ABD2P9Z1</accession>
<keyword evidence="5" id="KW-1185">Reference proteome</keyword>
<name>A0ABD2P9Z1_9CUCU</name>
<dbReference type="Pfam" id="PF07047">
    <property type="entry name" value="OPA3"/>
    <property type="match status" value="1"/>
</dbReference>
<evidence type="ECO:0000313" key="4">
    <source>
        <dbReference type="EMBL" id="KAL3287315.1"/>
    </source>
</evidence>
<organism evidence="4 5">
    <name type="scientific">Cryptolaemus montrouzieri</name>
    <dbReference type="NCBI Taxonomy" id="559131"/>
    <lineage>
        <taxon>Eukaryota</taxon>
        <taxon>Metazoa</taxon>
        <taxon>Ecdysozoa</taxon>
        <taxon>Arthropoda</taxon>
        <taxon>Hexapoda</taxon>
        <taxon>Insecta</taxon>
        <taxon>Pterygota</taxon>
        <taxon>Neoptera</taxon>
        <taxon>Endopterygota</taxon>
        <taxon>Coleoptera</taxon>
        <taxon>Polyphaga</taxon>
        <taxon>Cucujiformia</taxon>
        <taxon>Coccinelloidea</taxon>
        <taxon>Coccinellidae</taxon>
        <taxon>Scymninae</taxon>
        <taxon>Scymnini</taxon>
        <taxon>Cryptolaemus</taxon>
    </lineage>
</organism>
<protein>
    <recommendedName>
        <fullName evidence="6">OPA3-like protein</fullName>
    </recommendedName>
</protein>
<feature type="region of interest" description="Disordered" evidence="3">
    <location>
        <begin position="159"/>
        <end position="179"/>
    </location>
</feature>
<proteinExistence type="inferred from homology"/>
<dbReference type="EMBL" id="JABFTP020000185">
    <property type="protein sequence ID" value="KAL3287315.1"/>
    <property type="molecule type" value="Genomic_DNA"/>
</dbReference>